<dbReference type="RefSeq" id="WP_378130788.1">
    <property type="nucleotide sequence ID" value="NZ_JBHSMI010000012.1"/>
</dbReference>
<dbReference type="PANTHER" id="PTHR40051:SF1">
    <property type="entry name" value="YOLD-LIKE FAMILY PROTEIN"/>
    <property type="match status" value="1"/>
</dbReference>
<dbReference type="Proteomes" id="UP001596113">
    <property type="component" value="Unassembled WGS sequence"/>
</dbReference>
<sequence length="108" mass="12918">MIHDRGRIKWAPFLIPEHKKRIAQMYESEEDVQRPELDEQFVEELQETINYAINEDAEVLVTYHLNNRFHTISGAIYKVDPFSQEIVLLRDSERTRIRIAHITNLQKK</sequence>
<gene>
    <name evidence="1" type="ORF">ACFPOF_06515</name>
</gene>
<evidence type="ECO:0000313" key="1">
    <source>
        <dbReference type="EMBL" id="MFC5402386.1"/>
    </source>
</evidence>
<proteinExistence type="predicted"/>
<reference evidence="2" key="1">
    <citation type="journal article" date="2019" name="Int. J. Syst. Evol. Microbiol.">
        <title>The Global Catalogue of Microorganisms (GCM) 10K type strain sequencing project: providing services to taxonomists for standard genome sequencing and annotation.</title>
        <authorList>
            <consortium name="The Broad Institute Genomics Platform"/>
            <consortium name="The Broad Institute Genome Sequencing Center for Infectious Disease"/>
            <person name="Wu L."/>
            <person name="Ma J."/>
        </authorList>
    </citation>
    <scope>NUCLEOTIDE SEQUENCE [LARGE SCALE GENOMIC DNA]</scope>
    <source>
        <strain evidence="2">CGMCC 1.18575</strain>
    </source>
</reference>
<evidence type="ECO:0000313" key="2">
    <source>
        <dbReference type="Proteomes" id="UP001596113"/>
    </source>
</evidence>
<dbReference type="EMBL" id="JBHSMI010000012">
    <property type="protein sequence ID" value="MFC5402386.1"/>
    <property type="molecule type" value="Genomic_DNA"/>
</dbReference>
<keyword evidence="2" id="KW-1185">Reference proteome</keyword>
<comment type="caution">
    <text evidence="1">The sequence shown here is derived from an EMBL/GenBank/DDBJ whole genome shotgun (WGS) entry which is preliminary data.</text>
</comment>
<protein>
    <submittedName>
        <fullName evidence="1">YolD-like family protein</fullName>
    </submittedName>
</protein>
<accession>A0ABW0HMF4</accession>
<dbReference type="Pfam" id="PF08863">
    <property type="entry name" value="YolD"/>
    <property type="match status" value="1"/>
</dbReference>
<organism evidence="1 2">
    <name type="scientific">Cohnella soli</name>
    <dbReference type="NCBI Taxonomy" id="425005"/>
    <lineage>
        <taxon>Bacteria</taxon>
        <taxon>Bacillati</taxon>
        <taxon>Bacillota</taxon>
        <taxon>Bacilli</taxon>
        <taxon>Bacillales</taxon>
        <taxon>Paenibacillaceae</taxon>
        <taxon>Cohnella</taxon>
    </lineage>
</organism>
<name>A0ABW0HMF4_9BACL</name>
<dbReference type="PANTHER" id="PTHR40051">
    <property type="entry name" value="IG HYPOTHETICAL 15966"/>
    <property type="match status" value="1"/>
</dbReference>
<dbReference type="InterPro" id="IPR014962">
    <property type="entry name" value="YolD"/>
</dbReference>